<feature type="transmembrane region" description="Helical" evidence="1">
    <location>
        <begin position="181"/>
        <end position="198"/>
    </location>
</feature>
<keyword evidence="1" id="KW-0812">Transmembrane</keyword>
<reference evidence="2 3" key="1">
    <citation type="submission" date="2016-11" db="EMBL/GenBank/DDBJ databases">
        <authorList>
            <person name="Jaros S."/>
            <person name="Januszkiewicz K."/>
            <person name="Wedrychowicz H."/>
        </authorList>
    </citation>
    <scope>NUCLEOTIDE SEQUENCE [LARGE SCALE GENOMIC DNA]</scope>
    <source>
        <strain evidence="2 3">KHT3</strain>
    </source>
</reference>
<feature type="transmembrane region" description="Helical" evidence="1">
    <location>
        <begin position="113"/>
        <end position="132"/>
    </location>
</feature>
<dbReference type="AlphaFoldDB" id="A0A1M6Y552"/>
<evidence type="ECO:0000313" key="3">
    <source>
        <dbReference type="Proteomes" id="UP000184130"/>
    </source>
</evidence>
<feature type="transmembrane region" description="Helical" evidence="1">
    <location>
        <begin position="52"/>
        <end position="72"/>
    </location>
</feature>
<keyword evidence="1" id="KW-1133">Transmembrane helix</keyword>
<feature type="transmembrane region" description="Helical" evidence="1">
    <location>
        <begin position="84"/>
        <end position="106"/>
    </location>
</feature>
<feature type="transmembrane region" description="Helical" evidence="1">
    <location>
        <begin position="144"/>
        <end position="160"/>
    </location>
</feature>
<gene>
    <name evidence="2" type="ORF">SAMN05216463_12421</name>
</gene>
<protein>
    <submittedName>
        <fullName evidence="2">Uncharacterized protein</fullName>
    </submittedName>
</protein>
<proteinExistence type="predicted"/>
<keyword evidence="1" id="KW-0472">Membrane</keyword>
<name>A0A1M6Y552_XYLRU</name>
<dbReference type="Proteomes" id="UP000184130">
    <property type="component" value="Unassembled WGS sequence"/>
</dbReference>
<dbReference type="EMBL" id="FRBD01000024">
    <property type="protein sequence ID" value="SHL13159.1"/>
    <property type="molecule type" value="Genomic_DNA"/>
</dbReference>
<evidence type="ECO:0000256" key="1">
    <source>
        <dbReference type="SAM" id="Phobius"/>
    </source>
</evidence>
<feature type="transmembrane region" description="Helical" evidence="1">
    <location>
        <begin position="210"/>
        <end position="226"/>
    </location>
</feature>
<dbReference type="OrthoDB" id="1028319at2"/>
<organism evidence="2 3">
    <name type="scientific">Xylanibacter ruminicola</name>
    <name type="common">Prevotella ruminicola</name>
    <dbReference type="NCBI Taxonomy" id="839"/>
    <lineage>
        <taxon>Bacteria</taxon>
        <taxon>Pseudomonadati</taxon>
        <taxon>Bacteroidota</taxon>
        <taxon>Bacteroidia</taxon>
        <taxon>Bacteroidales</taxon>
        <taxon>Prevotellaceae</taxon>
        <taxon>Xylanibacter</taxon>
    </lineage>
</organism>
<feature type="transmembrane region" description="Helical" evidence="1">
    <location>
        <begin position="12"/>
        <end position="32"/>
    </location>
</feature>
<accession>A0A1M6Y552</accession>
<evidence type="ECO:0000313" key="2">
    <source>
        <dbReference type="EMBL" id="SHL13159.1"/>
    </source>
</evidence>
<dbReference type="RefSeq" id="WP_073210772.1">
    <property type="nucleotide sequence ID" value="NZ_FRBD01000024.1"/>
</dbReference>
<sequence length="236" mass="27461">MYEYQGLQDVLFIMLYGMAGFFALLACLYLIFRRGNAFVGEEITSSRRLRCWTAALMAAMAASHVWWYVLGICWLTDDRLARNITAIMLDHVTLVPLVMAVLLAMLQDRRRSLWPWLLAQVPEVLAAAVGIVGRSEFWGYELTHYWQMAVIAVFVVYYIFALRKYGRWLLDNYADLERKELWQSMVFVIALLAVYVAYTSNAGELMREYLSQIITIVIIAFLLWRVETLQELENEL</sequence>